<dbReference type="Pfam" id="PF13427">
    <property type="entry name" value="AadA_C"/>
    <property type="match status" value="1"/>
</dbReference>
<feature type="domain" description="Polymerase nucleotidyl transferase" evidence="2">
    <location>
        <begin position="34"/>
        <end position="87"/>
    </location>
</feature>
<dbReference type="Gene3D" id="3.30.460.10">
    <property type="entry name" value="Beta Polymerase, domain 2"/>
    <property type="match status" value="1"/>
</dbReference>
<keyword evidence="5" id="KW-1185">Reference proteome</keyword>
<dbReference type="RefSeq" id="WP_220207523.1">
    <property type="nucleotide sequence ID" value="NZ_BNJK01000001.1"/>
</dbReference>
<gene>
    <name evidence="4" type="ORF">KSF_069830</name>
</gene>
<proteinExistence type="predicted"/>
<dbReference type="EMBL" id="BNJK01000001">
    <property type="protein sequence ID" value="GHO96935.1"/>
    <property type="molecule type" value="Genomic_DNA"/>
</dbReference>
<dbReference type="GO" id="GO:0016779">
    <property type="term" value="F:nucleotidyltransferase activity"/>
    <property type="evidence" value="ECO:0007669"/>
    <property type="project" value="InterPro"/>
</dbReference>
<dbReference type="InterPro" id="IPR002934">
    <property type="entry name" value="Polymerase_NTP_transf_dom"/>
</dbReference>
<reference evidence="4" key="1">
    <citation type="submission" date="2020-10" db="EMBL/GenBank/DDBJ databases">
        <title>Taxonomic study of unclassified bacteria belonging to the class Ktedonobacteria.</title>
        <authorList>
            <person name="Yabe S."/>
            <person name="Wang C.M."/>
            <person name="Zheng Y."/>
            <person name="Sakai Y."/>
            <person name="Cavaletti L."/>
            <person name="Monciardini P."/>
            <person name="Donadio S."/>
        </authorList>
    </citation>
    <scope>NUCLEOTIDE SEQUENCE</scope>
    <source>
        <strain evidence="4">ID150040</strain>
    </source>
</reference>
<protein>
    <recommendedName>
        <fullName evidence="6">Adenylyltransferase AadA C-terminal domain-containing protein</fullName>
    </recommendedName>
</protein>
<dbReference type="AlphaFoldDB" id="A0A8J3IR08"/>
<name>A0A8J3IR08_9CHLR</name>
<sequence length="270" mass="30624">MPPTYASNPTPYEDVNTILRLLYTKQLEVLGSQLVGLYLYGSLSLGDFDPASSDIDFLTVTAEELSVETTDALRAMHEEIARSGLPYADHLEGSYIPCAALRRYDPDHSRHPSIGVDWEFHVGEHGNNWIIERQIVREHGVVIYGPAPQTLIDPVSPQELRAAVCRHLKTQWQQQMLAGDLEWLRPRNYQAFAILTMCRALYTLQHNTTISKPQAAVWAQERYPQWRPVIERALVWRSQTEKDDLTETITFVHVALAQALALCGDEDNVS</sequence>
<dbReference type="InterPro" id="IPR025184">
    <property type="entry name" value="AadA_C"/>
</dbReference>
<dbReference type="InterPro" id="IPR043519">
    <property type="entry name" value="NT_sf"/>
</dbReference>
<evidence type="ECO:0000313" key="4">
    <source>
        <dbReference type="EMBL" id="GHO96935.1"/>
    </source>
</evidence>
<dbReference type="SUPFAM" id="SSF81301">
    <property type="entry name" value="Nucleotidyltransferase"/>
    <property type="match status" value="1"/>
</dbReference>
<evidence type="ECO:0000259" key="3">
    <source>
        <dbReference type="Pfam" id="PF13427"/>
    </source>
</evidence>
<evidence type="ECO:0008006" key="6">
    <source>
        <dbReference type="Google" id="ProtNLM"/>
    </source>
</evidence>
<keyword evidence="1" id="KW-0808">Transferase</keyword>
<accession>A0A8J3IR08</accession>
<dbReference type="Pfam" id="PF01909">
    <property type="entry name" value="NTP_transf_2"/>
    <property type="match status" value="1"/>
</dbReference>
<comment type="caution">
    <text evidence="4">The sequence shown here is derived from an EMBL/GenBank/DDBJ whole genome shotgun (WGS) entry which is preliminary data.</text>
</comment>
<organism evidence="4 5">
    <name type="scientific">Reticulibacter mediterranei</name>
    <dbReference type="NCBI Taxonomy" id="2778369"/>
    <lineage>
        <taxon>Bacteria</taxon>
        <taxon>Bacillati</taxon>
        <taxon>Chloroflexota</taxon>
        <taxon>Ktedonobacteria</taxon>
        <taxon>Ktedonobacterales</taxon>
        <taxon>Reticulibacteraceae</taxon>
        <taxon>Reticulibacter</taxon>
    </lineage>
</organism>
<feature type="domain" description="Adenylyltransferase AadA C-terminal" evidence="3">
    <location>
        <begin position="151"/>
        <end position="247"/>
    </location>
</feature>
<evidence type="ECO:0000259" key="2">
    <source>
        <dbReference type="Pfam" id="PF01909"/>
    </source>
</evidence>
<dbReference type="Proteomes" id="UP000597444">
    <property type="component" value="Unassembled WGS sequence"/>
</dbReference>
<dbReference type="CDD" id="cd05403">
    <property type="entry name" value="NT_KNTase_like"/>
    <property type="match status" value="1"/>
</dbReference>
<evidence type="ECO:0000256" key="1">
    <source>
        <dbReference type="ARBA" id="ARBA00022679"/>
    </source>
</evidence>
<evidence type="ECO:0000313" key="5">
    <source>
        <dbReference type="Proteomes" id="UP000597444"/>
    </source>
</evidence>